<evidence type="ECO:0000313" key="1">
    <source>
        <dbReference type="EMBL" id="PXF58276.1"/>
    </source>
</evidence>
<sequence>MYEILLHRNAAKAYENLDNRTVARINKSIDVLKENPFYGKDIKKLRGRLVGRYGLRVGRYRVVYRVDDLEKTVIIEDFGVREKIY</sequence>
<proteinExistence type="predicted"/>
<organism evidence="1 2">
    <name type="scientific">Candidatus Methanogaster sp</name>
    <dbReference type="NCBI Taxonomy" id="3386292"/>
    <lineage>
        <taxon>Archaea</taxon>
        <taxon>Methanobacteriati</taxon>
        <taxon>Methanobacteriota</taxon>
        <taxon>Stenosarchaea group</taxon>
        <taxon>Methanomicrobia</taxon>
        <taxon>Methanosarcinales</taxon>
        <taxon>ANME-2 cluster</taxon>
        <taxon>Candidatus Methanogasteraceae</taxon>
        <taxon>Candidatus Methanogaster</taxon>
    </lineage>
</organism>
<dbReference type="EMBL" id="PQXF01000039">
    <property type="protein sequence ID" value="PXF58276.1"/>
    <property type="molecule type" value="Genomic_DNA"/>
</dbReference>
<name>A0AC61KZS4_9EURY</name>
<accession>A0AC61KZS4</accession>
<reference evidence="1" key="1">
    <citation type="submission" date="2018-01" db="EMBL/GenBank/DDBJ databases">
        <authorList>
            <person name="Krukenberg V."/>
        </authorList>
    </citation>
    <scope>NUCLEOTIDE SEQUENCE</scope>
    <source>
        <strain evidence="1">E20ANME2</strain>
    </source>
</reference>
<gene>
    <name evidence="1" type="ORF">C4B59_13640</name>
</gene>
<protein>
    <submittedName>
        <fullName evidence="1">Type II toxin-antitoxin system RelE/ParE family toxin</fullName>
    </submittedName>
</protein>
<dbReference type="Proteomes" id="UP000248329">
    <property type="component" value="Unassembled WGS sequence"/>
</dbReference>
<evidence type="ECO:0000313" key="2">
    <source>
        <dbReference type="Proteomes" id="UP000248329"/>
    </source>
</evidence>
<comment type="caution">
    <text evidence="1">The sequence shown here is derived from an EMBL/GenBank/DDBJ whole genome shotgun (WGS) entry which is preliminary data.</text>
</comment>